<keyword evidence="2" id="KW-1185">Reference proteome</keyword>
<reference evidence="2" key="1">
    <citation type="submission" date="2016-10" db="EMBL/GenBank/DDBJ databases">
        <authorList>
            <person name="Varghese N."/>
            <person name="Submissions S."/>
        </authorList>
    </citation>
    <scope>NUCLEOTIDE SEQUENCE [LARGE SCALE GENOMIC DNA]</scope>
    <source>
        <strain evidence="2">DSM 16471</strain>
    </source>
</reference>
<protein>
    <recommendedName>
        <fullName evidence="3">RiboL-PSP-HEPN domain-containing protein</fullName>
    </recommendedName>
</protein>
<evidence type="ECO:0008006" key="3">
    <source>
        <dbReference type="Google" id="ProtNLM"/>
    </source>
</evidence>
<dbReference type="EMBL" id="FNZN01000010">
    <property type="protein sequence ID" value="SEM14187.1"/>
    <property type="molecule type" value="Genomic_DNA"/>
</dbReference>
<name>A0A1H7VZH5_9FLAO</name>
<dbReference type="RefSeq" id="WP_091626733.1">
    <property type="nucleotide sequence ID" value="NZ_FNZN01000010.1"/>
</dbReference>
<dbReference type="STRING" id="228957.SAMN04488008_11028"/>
<dbReference type="OrthoDB" id="1354978at2"/>
<dbReference type="AlphaFoldDB" id="A0A1H7VZH5"/>
<proteinExistence type="predicted"/>
<organism evidence="1 2">
    <name type="scientific">Maribacter orientalis</name>
    <dbReference type="NCBI Taxonomy" id="228957"/>
    <lineage>
        <taxon>Bacteria</taxon>
        <taxon>Pseudomonadati</taxon>
        <taxon>Bacteroidota</taxon>
        <taxon>Flavobacteriia</taxon>
        <taxon>Flavobacteriales</taxon>
        <taxon>Flavobacteriaceae</taxon>
        <taxon>Maribacter</taxon>
    </lineage>
</organism>
<gene>
    <name evidence="1" type="ORF">SAMN04488008_11028</name>
</gene>
<accession>A0A1H7VZH5</accession>
<evidence type="ECO:0000313" key="2">
    <source>
        <dbReference type="Proteomes" id="UP000198990"/>
    </source>
</evidence>
<sequence length="217" mass="25292">MDNQNKVIEKFITEMVNSKLDFDLLQVARIKPFFEDELTVLDNLKEVRTEICYCIFFGLNQAAITLTNHLLEDTLKTGLLYSEYGVKLLNDLNDMDTFYKDGLDKYNGLDLSGTINRSCSKGLISKEEKKILHEFRERLRNGFSHSDSRKIFKDIKVPFWMGSFRDIDEEKLNFKECSISDIPQFQGLAKSELAKNHSFHYFNCVYGILKKIEKKLS</sequence>
<evidence type="ECO:0000313" key="1">
    <source>
        <dbReference type="EMBL" id="SEM14187.1"/>
    </source>
</evidence>
<dbReference type="Proteomes" id="UP000198990">
    <property type="component" value="Unassembled WGS sequence"/>
</dbReference>